<keyword evidence="3" id="KW-1185">Reference proteome</keyword>
<sequence>MQICNAVIYHIKCVYASSNARRWRYAIQHAVPGPTSCWNKGFRRYHPNILNNDGHAGTDGWAEEEEQETGEREMSTQDRILYYAIHVQHFGLSERQSKKVADEMIDDGAVTGGDDDLFIADE</sequence>
<gene>
    <name evidence="2" type="ORF">CYNAS_LOCUS1747</name>
</gene>
<dbReference type="Proteomes" id="UP001176961">
    <property type="component" value="Unassembled WGS sequence"/>
</dbReference>
<evidence type="ECO:0000313" key="2">
    <source>
        <dbReference type="EMBL" id="CAJ0589764.1"/>
    </source>
</evidence>
<evidence type="ECO:0000256" key="1">
    <source>
        <dbReference type="SAM" id="MobiDB-lite"/>
    </source>
</evidence>
<dbReference type="AlphaFoldDB" id="A0AA36GEX4"/>
<reference evidence="2" key="1">
    <citation type="submission" date="2023-07" db="EMBL/GenBank/DDBJ databases">
        <authorList>
            <consortium name="CYATHOMIX"/>
        </authorList>
    </citation>
    <scope>NUCLEOTIDE SEQUENCE</scope>
    <source>
        <strain evidence="2">N/A</strain>
    </source>
</reference>
<organism evidence="2 3">
    <name type="scientific">Cylicocyclus nassatus</name>
    <name type="common">Nematode worm</name>
    <dbReference type="NCBI Taxonomy" id="53992"/>
    <lineage>
        <taxon>Eukaryota</taxon>
        <taxon>Metazoa</taxon>
        <taxon>Ecdysozoa</taxon>
        <taxon>Nematoda</taxon>
        <taxon>Chromadorea</taxon>
        <taxon>Rhabditida</taxon>
        <taxon>Rhabditina</taxon>
        <taxon>Rhabditomorpha</taxon>
        <taxon>Strongyloidea</taxon>
        <taxon>Strongylidae</taxon>
        <taxon>Cylicocyclus</taxon>
    </lineage>
</organism>
<proteinExistence type="predicted"/>
<feature type="region of interest" description="Disordered" evidence="1">
    <location>
        <begin position="53"/>
        <end position="73"/>
    </location>
</feature>
<name>A0AA36GEX4_CYLNA</name>
<protein>
    <submittedName>
        <fullName evidence="2">Uncharacterized protein</fullName>
    </submittedName>
</protein>
<comment type="caution">
    <text evidence="2">The sequence shown here is derived from an EMBL/GenBank/DDBJ whole genome shotgun (WGS) entry which is preliminary data.</text>
</comment>
<dbReference type="EMBL" id="CATQJL010000001">
    <property type="protein sequence ID" value="CAJ0589764.1"/>
    <property type="molecule type" value="Genomic_DNA"/>
</dbReference>
<evidence type="ECO:0000313" key="3">
    <source>
        <dbReference type="Proteomes" id="UP001176961"/>
    </source>
</evidence>
<accession>A0AA36GEX4</accession>